<protein>
    <submittedName>
        <fullName evidence="9">Nucleolar protein 14</fullName>
    </submittedName>
</protein>
<feature type="compositionally biased region" description="Basic and acidic residues" evidence="8">
    <location>
        <begin position="291"/>
        <end position="302"/>
    </location>
</feature>
<feature type="compositionally biased region" description="Acidic residues" evidence="8">
    <location>
        <begin position="420"/>
        <end position="475"/>
    </location>
</feature>
<accession>A0ABR3AKK2</accession>
<dbReference type="Pfam" id="PF04147">
    <property type="entry name" value="Nop14"/>
    <property type="match status" value="1"/>
</dbReference>
<evidence type="ECO:0000256" key="4">
    <source>
        <dbReference type="ARBA" id="ARBA00022552"/>
    </source>
</evidence>
<keyword evidence="7" id="KW-0175">Coiled coil</keyword>
<dbReference type="Proteomes" id="UP001448207">
    <property type="component" value="Unassembled WGS sequence"/>
</dbReference>
<sequence length="939" mass="105863">MVASSTTKQQQPKGSGGSALKRLKNSLKAAGVVGQQSKASRSKKDRKRGIPSEVGKNEVNQKLGLIRGEFNPFEIKVNRTKFDIVGRTVKGTVGKPTLSKQIGEDNRKKTLLSELRGKHRVGGIVDKRFGETNPHLTPEEKMLERFTKEKQRNARSGGSMFNLDDDEEADLTHYGQSLGDMDDFDDAGLELSDDEESGQLNRNIVNKMHFGGFEGDKENGEDGERHKSKNEVMKEIIAKSKLYKHERQNAKQEDEAMRQDLDSELDDIRGLLSTKPSARKPLPSQNMLFAKNEHEEGQKADAGDDEKEEREYDDYDKALRDLANDKRAMATDRTKTEGEIALEEKQKLEKAERARKRRMEGLESDEEEEGFKGKRKKRKSAAPQGDDLGDDYLAELEDEVNRLGRGLTLEDIQNGVVPSSDEEDDDEEDEDEDEEGEGEGEDEDEDEYEEESDIEDLESGDEAPVFADEDDEDDVNTIGASGSLVKKTAKKPTKNVEKREVPFTFTCPTTHAEFLKIMEGLEVEDAVLVTKRIRVLHHIKLNSANKAKIAAFFGVLVEHLGYIASTVSPLPTETLDALCIHVFEMGQQVPEAAATVFHAKLQQMHTTMAQKMTHGQASSWPDVEELTLLRSLGQVFSTSDLTHPIASPAMLFMSQALEQCRVQSEVDLGRGLFLTLLLSEYQSVSKRLLPEALNFLHRSLVMLAPKDMFLKDGVPGTFPLSDNAKLNIQDSTGGEIESIGSLDLGRLGDENVENEEGSNEMRLTLLRSTVLMIERLLQLYASTSALVELFQQTLDIVRILETVSWHSEIESVLGELSNRLERQIKFCKDKRVKTPLRMQMHRPIPIAQHLPKFEKGYSMDRHYDPDHERAQANKLAAQHKKEKKGALRELRKDNMFLAREKAKVRKQKDEDYNKMIKGVMTVLEGEQGEQNRLDRENKK</sequence>
<gene>
    <name evidence="9" type="ORF">J3Q64DRAFT_1770752</name>
</gene>
<comment type="function">
    <text evidence="6">Involved in nucleolar processing of pre-18S ribosomal RNA. Has a role in the nuclear export of 40S pre-ribosomal subunit to the cytoplasm.</text>
</comment>
<evidence type="ECO:0000256" key="8">
    <source>
        <dbReference type="SAM" id="MobiDB-lite"/>
    </source>
</evidence>
<feature type="region of interest" description="Disordered" evidence="8">
    <location>
        <begin position="1"/>
        <end position="56"/>
    </location>
</feature>
<evidence type="ECO:0000313" key="9">
    <source>
        <dbReference type="EMBL" id="KAL0076800.1"/>
    </source>
</evidence>
<proteinExistence type="inferred from homology"/>
<feature type="compositionally biased region" description="Basic and acidic residues" evidence="8">
    <location>
        <begin position="214"/>
        <end position="231"/>
    </location>
</feature>
<evidence type="ECO:0000256" key="6">
    <source>
        <dbReference type="ARBA" id="ARBA00024695"/>
    </source>
</evidence>
<name>A0ABR3AKK2_PHYBL</name>
<keyword evidence="5" id="KW-0539">Nucleus</keyword>
<comment type="similarity">
    <text evidence="2">Belongs to the NOP14 family.</text>
</comment>
<evidence type="ECO:0000256" key="3">
    <source>
        <dbReference type="ARBA" id="ARBA00022517"/>
    </source>
</evidence>
<reference evidence="9 10" key="1">
    <citation type="submission" date="2024-04" db="EMBL/GenBank/DDBJ databases">
        <title>Symmetric and asymmetric DNA N6-adenine methylation regulates different biological responses in Mucorales.</title>
        <authorList>
            <consortium name="Lawrence Berkeley National Laboratory"/>
            <person name="Lax C."/>
            <person name="Mondo S.J."/>
            <person name="Osorio-Concepcion M."/>
            <person name="Muszewska A."/>
            <person name="Corrochano-Luque M."/>
            <person name="Gutierrez G."/>
            <person name="Riley R."/>
            <person name="Lipzen A."/>
            <person name="Guo J."/>
            <person name="Hundley H."/>
            <person name="Amirebrahimi M."/>
            <person name="Ng V."/>
            <person name="Lorenzo-Gutierrez D."/>
            <person name="Binder U."/>
            <person name="Yang J."/>
            <person name="Song Y."/>
            <person name="Canovas D."/>
            <person name="Navarro E."/>
            <person name="Freitag M."/>
            <person name="Gabaldon T."/>
            <person name="Grigoriev I.V."/>
            <person name="Corrochano L.M."/>
            <person name="Nicolas F.E."/>
            <person name="Garre V."/>
        </authorList>
    </citation>
    <scope>NUCLEOTIDE SEQUENCE [LARGE SCALE GENOMIC DNA]</scope>
    <source>
        <strain evidence="9 10">L51</strain>
    </source>
</reference>
<feature type="compositionally biased region" description="Acidic residues" evidence="8">
    <location>
        <begin position="303"/>
        <end position="314"/>
    </location>
</feature>
<keyword evidence="4" id="KW-0698">rRNA processing</keyword>
<dbReference type="EMBL" id="JBCLYO010000030">
    <property type="protein sequence ID" value="KAL0076800.1"/>
    <property type="molecule type" value="Genomic_DNA"/>
</dbReference>
<dbReference type="InterPro" id="IPR007276">
    <property type="entry name" value="Nop14"/>
</dbReference>
<feature type="compositionally biased region" description="Polar residues" evidence="8">
    <location>
        <begin position="1"/>
        <end position="13"/>
    </location>
</feature>
<dbReference type="PANTHER" id="PTHR23183">
    <property type="entry name" value="NOP14"/>
    <property type="match status" value="1"/>
</dbReference>
<evidence type="ECO:0000313" key="10">
    <source>
        <dbReference type="Proteomes" id="UP001448207"/>
    </source>
</evidence>
<keyword evidence="3" id="KW-0690">Ribosome biogenesis</keyword>
<feature type="region of interest" description="Disordered" evidence="8">
    <location>
        <begin position="239"/>
        <end position="481"/>
    </location>
</feature>
<keyword evidence="10" id="KW-1185">Reference proteome</keyword>
<feature type="region of interest" description="Disordered" evidence="8">
    <location>
        <begin position="212"/>
        <end position="231"/>
    </location>
</feature>
<feature type="coiled-coil region" evidence="7">
    <location>
        <begin position="869"/>
        <end position="907"/>
    </location>
</feature>
<evidence type="ECO:0000256" key="1">
    <source>
        <dbReference type="ARBA" id="ARBA00004604"/>
    </source>
</evidence>
<feature type="compositionally biased region" description="Basic and acidic residues" evidence="8">
    <location>
        <begin position="239"/>
        <end position="269"/>
    </location>
</feature>
<organism evidence="9 10">
    <name type="scientific">Phycomyces blakesleeanus</name>
    <dbReference type="NCBI Taxonomy" id="4837"/>
    <lineage>
        <taxon>Eukaryota</taxon>
        <taxon>Fungi</taxon>
        <taxon>Fungi incertae sedis</taxon>
        <taxon>Mucoromycota</taxon>
        <taxon>Mucoromycotina</taxon>
        <taxon>Mucoromycetes</taxon>
        <taxon>Mucorales</taxon>
        <taxon>Phycomycetaceae</taxon>
        <taxon>Phycomyces</taxon>
    </lineage>
</organism>
<feature type="compositionally biased region" description="Acidic residues" evidence="8">
    <location>
        <begin position="387"/>
        <end position="398"/>
    </location>
</feature>
<evidence type="ECO:0000256" key="7">
    <source>
        <dbReference type="SAM" id="Coils"/>
    </source>
</evidence>
<feature type="compositionally biased region" description="Basic residues" evidence="8">
    <location>
        <begin position="40"/>
        <end position="49"/>
    </location>
</feature>
<comment type="caution">
    <text evidence="9">The sequence shown here is derived from an EMBL/GenBank/DDBJ whole genome shotgun (WGS) entry which is preliminary data.</text>
</comment>
<evidence type="ECO:0000256" key="5">
    <source>
        <dbReference type="ARBA" id="ARBA00023242"/>
    </source>
</evidence>
<comment type="subcellular location">
    <subcellularLocation>
        <location evidence="1">Nucleus</location>
        <location evidence="1">Nucleolus</location>
    </subcellularLocation>
</comment>
<dbReference type="PANTHER" id="PTHR23183:SF0">
    <property type="entry name" value="NUCLEOLAR PROTEIN 14"/>
    <property type="match status" value="1"/>
</dbReference>
<evidence type="ECO:0000256" key="2">
    <source>
        <dbReference type="ARBA" id="ARBA00007466"/>
    </source>
</evidence>
<feature type="compositionally biased region" description="Basic and acidic residues" evidence="8">
    <location>
        <begin position="315"/>
        <end position="352"/>
    </location>
</feature>